<dbReference type="EMBL" id="DVJP01000047">
    <property type="protein sequence ID" value="HIS76540.1"/>
    <property type="molecule type" value="Genomic_DNA"/>
</dbReference>
<accession>A0A9D1FNQ4</accession>
<reference evidence="4" key="1">
    <citation type="submission" date="2020-10" db="EMBL/GenBank/DDBJ databases">
        <authorList>
            <person name="Gilroy R."/>
        </authorList>
    </citation>
    <scope>NUCLEOTIDE SEQUENCE</scope>
    <source>
        <strain evidence="4">CHK199-13235</strain>
    </source>
</reference>
<dbReference type="Pfam" id="PF17288">
    <property type="entry name" value="Terminase_3C"/>
    <property type="match status" value="1"/>
</dbReference>
<gene>
    <name evidence="4" type="ORF">IAB51_06980</name>
</gene>
<dbReference type="InterPro" id="IPR035412">
    <property type="entry name" value="Terminase_L_N"/>
</dbReference>
<evidence type="ECO:0000259" key="2">
    <source>
        <dbReference type="Pfam" id="PF04466"/>
    </source>
</evidence>
<dbReference type="Proteomes" id="UP000824002">
    <property type="component" value="Unassembled WGS sequence"/>
</dbReference>
<evidence type="ECO:0000259" key="3">
    <source>
        <dbReference type="Pfam" id="PF17288"/>
    </source>
</evidence>
<feature type="domain" description="Phage terminase large subunit C-terminal" evidence="3">
    <location>
        <begin position="263"/>
        <end position="405"/>
    </location>
</feature>
<dbReference type="Gene3D" id="3.30.420.280">
    <property type="match status" value="1"/>
</dbReference>
<evidence type="ECO:0000313" key="5">
    <source>
        <dbReference type="Proteomes" id="UP000824002"/>
    </source>
</evidence>
<dbReference type="Pfam" id="PF04466">
    <property type="entry name" value="Terminase_3"/>
    <property type="match status" value="1"/>
</dbReference>
<dbReference type="InterPro" id="IPR035413">
    <property type="entry name" value="Terminase_L_C"/>
</dbReference>
<comment type="caution">
    <text evidence="4">The sequence shown here is derived from an EMBL/GenBank/DDBJ whole genome shotgun (WGS) entry which is preliminary data.</text>
</comment>
<dbReference type="InterPro" id="IPR027417">
    <property type="entry name" value="P-loop_NTPase"/>
</dbReference>
<sequence length="415" mass="46674">MENKELSAVLAPSFYGLHRQIRNEKATHYWMAGGRGSGKSSAASVEVLLSVMRHPDANGAVLRKVGATLRDSVLGQLLWAAGVLGVRDLWEARLSPLELVFTPTGQKVFLRGVDDPRKLKSLRAEKGYIRCIWYEEADEFSGPAELRSINQTLMRGGKKFTVFYTFNPPKSPAHWINREAAQAACRPGTVVHRSDYRGMPKEWLGEAFLAEAERLKAEKPEAYAHEYLGEAVGTGGEVFTNLTLRKIPEEEKAGFCRVKRGIDWGYGADPFVYLAAEYDRKRGRLLLYHEFYKHRAGYEEIAREIQEENPLREPVSAESAEPRSNDELKSRGIRVVPAKKGPGSVEHGITWLQNLSEIVIDPEKCPNAAREFSGYSLEPDREGGFLSGFPDRDNHCIDALRYACEREMRKPGISF</sequence>
<evidence type="ECO:0000313" key="4">
    <source>
        <dbReference type="EMBL" id="HIS76540.1"/>
    </source>
</evidence>
<protein>
    <submittedName>
        <fullName evidence="4">PBSX family phage terminase large subunit</fullName>
    </submittedName>
</protein>
<name>A0A9D1FNQ4_9FIRM</name>
<dbReference type="Gene3D" id="3.40.50.300">
    <property type="entry name" value="P-loop containing nucleotide triphosphate hydrolases"/>
    <property type="match status" value="1"/>
</dbReference>
<evidence type="ECO:0000256" key="1">
    <source>
        <dbReference type="SAM" id="MobiDB-lite"/>
    </source>
</evidence>
<dbReference type="PANTHER" id="PTHR39184:SF1">
    <property type="entry name" value="PBSX PHAGE TERMINASE LARGE SUBUNIT"/>
    <property type="match status" value="1"/>
</dbReference>
<dbReference type="PANTHER" id="PTHR39184">
    <property type="match status" value="1"/>
</dbReference>
<dbReference type="AlphaFoldDB" id="A0A9D1FNQ4"/>
<organism evidence="4 5">
    <name type="scientific">Candidatus Merdivicinus excrementipullorum</name>
    <dbReference type="NCBI Taxonomy" id="2840867"/>
    <lineage>
        <taxon>Bacteria</taxon>
        <taxon>Bacillati</taxon>
        <taxon>Bacillota</taxon>
        <taxon>Clostridia</taxon>
        <taxon>Eubacteriales</taxon>
        <taxon>Oscillospiraceae</taxon>
        <taxon>Oscillospiraceae incertae sedis</taxon>
        <taxon>Candidatus Merdivicinus</taxon>
    </lineage>
</organism>
<proteinExistence type="predicted"/>
<reference evidence="4" key="2">
    <citation type="journal article" date="2021" name="PeerJ">
        <title>Extensive microbial diversity within the chicken gut microbiome revealed by metagenomics and culture.</title>
        <authorList>
            <person name="Gilroy R."/>
            <person name="Ravi A."/>
            <person name="Getino M."/>
            <person name="Pursley I."/>
            <person name="Horton D.L."/>
            <person name="Alikhan N.F."/>
            <person name="Baker D."/>
            <person name="Gharbi K."/>
            <person name="Hall N."/>
            <person name="Watson M."/>
            <person name="Adriaenssens E.M."/>
            <person name="Foster-Nyarko E."/>
            <person name="Jarju S."/>
            <person name="Secka A."/>
            <person name="Antonio M."/>
            <person name="Oren A."/>
            <person name="Chaudhuri R.R."/>
            <person name="La Ragione R."/>
            <person name="Hildebrand F."/>
            <person name="Pallen M.J."/>
        </authorList>
    </citation>
    <scope>NUCLEOTIDE SEQUENCE</scope>
    <source>
        <strain evidence="4">CHK199-13235</strain>
    </source>
</reference>
<feature type="region of interest" description="Disordered" evidence="1">
    <location>
        <begin position="307"/>
        <end position="328"/>
    </location>
</feature>
<dbReference type="InterPro" id="IPR052380">
    <property type="entry name" value="Viral_DNA_packaging_terminase"/>
</dbReference>
<feature type="domain" description="Phage terminase large subunit N-terminal" evidence="2">
    <location>
        <begin position="28"/>
        <end position="230"/>
    </location>
</feature>